<evidence type="ECO:0000313" key="4">
    <source>
        <dbReference type="Proteomes" id="UP000076404"/>
    </source>
</evidence>
<reference evidence="3 4" key="2">
    <citation type="journal article" date="2016" name="Environ. Microbiol. Rep.">
        <title>Metagenomic evidence for the presence of phototrophic Gemmatimonadetes bacteria in diverse environments.</title>
        <authorList>
            <person name="Zeng Y."/>
            <person name="Baumbach J."/>
            <person name="Barbosa E.G."/>
            <person name="Azevedo V."/>
            <person name="Zhang C."/>
            <person name="Koblizek M."/>
        </authorList>
    </citation>
    <scope>NUCLEOTIDE SEQUENCE [LARGE SCALE GENOMIC DNA]</scope>
    <source>
        <strain evidence="3 4">AP64</strain>
    </source>
</reference>
<dbReference type="Proteomes" id="UP000076404">
    <property type="component" value="Chromosome"/>
</dbReference>
<sequence>MTECRSPELQDLLPDYVAESLDDVGAARIASHVAVCQWCADDLAVLRLVRASRPRVAVPDVARIVAALPLAPASGPRLVREAGSLSAATSQRPLSPPSMHSRKGRGQVFGMSVWRLAATLGVVIAGGTSILVARRGVTTVQSPAASTLQVGESASVVAAQLAGKAHPETVAVAASVRPEAPDVSVSYGDLGDYTEAELQRMLDRLDRWDGATNTEPLPGVPMTPTSGGTAP</sequence>
<dbReference type="OrthoDB" id="8374021at2"/>
<organism evidence="3 4">
    <name type="scientific">Gemmatimonas phototrophica</name>
    <dbReference type="NCBI Taxonomy" id="1379270"/>
    <lineage>
        <taxon>Bacteria</taxon>
        <taxon>Pseudomonadati</taxon>
        <taxon>Gemmatimonadota</taxon>
        <taxon>Gemmatimonadia</taxon>
        <taxon>Gemmatimonadales</taxon>
        <taxon>Gemmatimonadaceae</taxon>
        <taxon>Gemmatimonas</taxon>
    </lineage>
</organism>
<feature type="transmembrane region" description="Helical" evidence="2">
    <location>
        <begin position="112"/>
        <end position="133"/>
    </location>
</feature>
<keyword evidence="2" id="KW-0472">Membrane</keyword>
<evidence type="ECO:0000256" key="1">
    <source>
        <dbReference type="SAM" id="MobiDB-lite"/>
    </source>
</evidence>
<dbReference type="RefSeq" id="WP_026850780.1">
    <property type="nucleotide sequence ID" value="NZ_CP011454.1"/>
</dbReference>
<dbReference type="AlphaFoldDB" id="A0A143BKK2"/>
<keyword evidence="2" id="KW-0812">Transmembrane</keyword>
<keyword evidence="2" id="KW-1133">Transmembrane helix</keyword>
<evidence type="ECO:0000313" key="3">
    <source>
        <dbReference type="EMBL" id="AMW04954.1"/>
    </source>
</evidence>
<evidence type="ECO:0008006" key="5">
    <source>
        <dbReference type="Google" id="ProtNLM"/>
    </source>
</evidence>
<feature type="region of interest" description="Disordered" evidence="1">
    <location>
        <begin position="209"/>
        <end position="231"/>
    </location>
</feature>
<feature type="region of interest" description="Disordered" evidence="1">
    <location>
        <begin position="82"/>
        <end position="103"/>
    </location>
</feature>
<dbReference type="KEGG" id="gph:GEMMAAP_09175"/>
<dbReference type="STRING" id="1379270.GEMMAAP_09175"/>
<accession>A0A143BKK2</accession>
<protein>
    <recommendedName>
        <fullName evidence="5">Zinc-finger domain-containing protein</fullName>
    </recommendedName>
</protein>
<dbReference type="eggNOG" id="ENOG50314QF">
    <property type="taxonomic scope" value="Bacteria"/>
</dbReference>
<evidence type="ECO:0000256" key="2">
    <source>
        <dbReference type="SAM" id="Phobius"/>
    </source>
</evidence>
<reference evidence="3 4" key="1">
    <citation type="journal article" date="2014" name="Proc. Natl. Acad. Sci. U.S.A.">
        <title>Functional type 2 photosynthetic reaction centers found in the rare bacterial phylum Gemmatimonadetes.</title>
        <authorList>
            <person name="Zeng Y."/>
            <person name="Feng F."/>
            <person name="Medova H."/>
            <person name="Dean J."/>
            <person name="Koblizek M."/>
        </authorList>
    </citation>
    <scope>NUCLEOTIDE SEQUENCE [LARGE SCALE GENOMIC DNA]</scope>
    <source>
        <strain evidence="3 4">AP64</strain>
    </source>
</reference>
<dbReference type="EMBL" id="CP011454">
    <property type="protein sequence ID" value="AMW04954.1"/>
    <property type="molecule type" value="Genomic_DNA"/>
</dbReference>
<name>A0A143BKK2_9BACT</name>
<gene>
    <name evidence="3" type="ORF">GEMMAAP_09175</name>
</gene>
<keyword evidence="4" id="KW-1185">Reference proteome</keyword>
<proteinExistence type="predicted"/>